<keyword evidence="3" id="KW-1185">Reference proteome</keyword>
<proteinExistence type="predicted"/>
<protein>
    <recommendedName>
        <fullName evidence="4">LafD</fullName>
    </recommendedName>
</protein>
<evidence type="ECO:0000256" key="1">
    <source>
        <dbReference type="SAM" id="Coils"/>
    </source>
</evidence>
<organism evidence="2 3">
    <name type="scientific">Photobacterium ganghwense</name>
    <dbReference type="NCBI Taxonomy" id="320778"/>
    <lineage>
        <taxon>Bacteria</taxon>
        <taxon>Pseudomonadati</taxon>
        <taxon>Pseudomonadota</taxon>
        <taxon>Gammaproteobacteria</taxon>
        <taxon>Vibrionales</taxon>
        <taxon>Vibrionaceae</taxon>
        <taxon>Photobacterium</taxon>
    </lineage>
</organism>
<name>A0A0J1HED8_9GAMM</name>
<dbReference type="Proteomes" id="UP000035909">
    <property type="component" value="Unassembled WGS sequence"/>
</dbReference>
<dbReference type="RefSeq" id="WP_047885087.1">
    <property type="nucleotide sequence ID" value="NZ_CP071326.1"/>
</dbReference>
<reference evidence="2 3" key="1">
    <citation type="submission" date="2015-05" db="EMBL/GenBank/DDBJ databases">
        <title>Photobacterium galathea sp. nov.</title>
        <authorList>
            <person name="Machado H."/>
            <person name="Gram L."/>
        </authorList>
    </citation>
    <scope>NUCLEOTIDE SEQUENCE [LARGE SCALE GENOMIC DNA]</scope>
    <source>
        <strain evidence="2 3">DSM 22954</strain>
    </source>
</reference>
<dbReference type="EMBL" id="LDOU01000007">
    <property type="protein sequence ID" value="KLV09999.1"/>
    <property type="molecule type" value="Genomic_DNA"/>
</dbReference>
<sequence>MFNVTAAMLKQCRQQLFLAAQRQDWQVLSQTDLKLRRLLTACRQQYRQSGLNPEIQAELARLQLEHQRAMQALSEAREEVQIQIAATGDQKERFEAYQLALNME</sequence>
<feature type="coiled-coil region" evidence="1">
    <location>
        <begin position="52"/>
        <end position="79"/>
    </location>
</feature>
<keyword evidence="1" id="KW-0175">Coiled coil</keyword>
<comment type="caution">
    <text evidence="2">The sequence shown here is derived from an EMBL/GenBank/DDBJ whole genome shotgun (WGS) entry which is preliminary data.</text>
</comment>
<evidence type="ECO:0008006" key="4">
    <source>
        <dbReference type="Google" id="ProtNLM"/>
    </source>
</evidence>
<accession>A0A0J1HED8</accession>
<dbReference type="PATRIC" id="fig|320778.3.peg.2195"/>
<dbReference type="AlphaFoldDB" id="A0A0J1HED8"/>
<evidence type="ECO:0000313" key="3">
    <source>
        <dbReference type="Proteomes" id="UP000035909"/>
    </source>
</evidence>
<gene>
    <name evidence="2" type="ORF">ABT57_10070</name>
</gene>
<evidence type="ECO:0000313" key="2">
    <source>
        <dbReference type="EMBL" id="KLV09999.1"/>
    </source>
</evidence>
<dbReference type="STRING" id="320778.ABT57_10070"/>